<evidence type="ECO:0000313" key="2">
    <source>
        <dbReference type="Proteomes" id="UP000662200"/>
    </source>
</evidence>
<dbReference type="Proteomes" id="UP000662200">
    <property type="component" value="Unassembled WGS sequence"/>
</dbReference>
<protein>
    <submittedName>
        <fullName evidence="1">Uncharacterized protein</fullName>
    </submittedName>
</protein>
<proteinExistence type="predicted"/>
<evidence type="ECO:0000313" key="1">
    <source>
        <dbReference type="EMBL" id="GGK36532.1"/>
    </source>
</evidence>
<dbReference type="EMBL" id="BMQC01000011">
    <property type="protein sequence ID" value="GGK36532.1"/>
    <property type="molecule type" value="Genomic_DNA"/>
</dbReference>
<keyword evidence="2" id="KW-1185">Reference proteome</keyword>
<sequence length="338" mass="35732">MPSPAGPIRGLTAGHLAAAPNLRRAPAMHTTTTTAATLDTPTAAGGTSAAWAAGSSLSAAETAFDLLTTEPAPLSLDCTDIDGLPAGPVPLPQVRAWLLAHPQAHGASDEVWRRLILAARLDGPAWVVATVGMAIPALAAMSRQLRDRFAEADPVDIDAELLTGLLEAVRDRVDRQAAGLLPTLRMTAWRAAWAMLTRDLDVEPRDDIDHTVPASRTPRPMVAHPDLLVWRAVELGVVDGEDADAWIDIRLGHKAPEPHAARMGISVDALRMRLGRADRALHTAIRAGALSDGAGPGERERHGTVAARRSGQRRRTAEAAAGRIARLLRQPAPATAIT</sequence>
<name>A0A8J3BVG8_9ACTN</name>
<reference evidence="1" key="1">
    <citation type="journal article" date="2014" name="Int. J. Syst. Evol. Microbiol.">
        <title>Complete genome sequence of Corynebacterium casei LMG S-19264T (=DSM 44701T), isolated from a smear-ripened cheese.</title>
        <authorList>
            <consortium name="US DOE Joint Genome Institute (JGI-PGF)"/>
            <person name="Walter F."/>
            <person name="Albersmeier A."/>
            <person name="Kalinowski J."/>
            <person name="Ruckert C."/>
        </authorList>
    </citation>
    <scope>NUCLEOTIDE SEQUENCE</scope>
    <source>
        <strain evidence="1">JCM 3091</strain>
    </source>
</reference>
<comment type="caution">
    <text evidence="1">The sequence shown here is derived from an EMBL/GenBank/DDBJ whole genome shotgun (WGS) entry which is preliminary data.</text>
</comment>
<accession>A0A8J3BVG8</accession>
<reference evidence="1" key="2">
    <citation type="submission" date="2020-09" db="EMBL/GenBank/DDBJ databases">
        <authorList>
            <person name="Sun Q."/>
            <person name="Ohkuma M."/>
        </authorList>
    </citation>
    <scope>NUCLEOTIDE SEQUENCE</scope>
    <source>
        <strain evidence="1">JCM 3091</strain>
    </source>
</reference>
<dbReference type="AlphaFoldDB" id="A0A8J3BVG8"/>
<organism evidence="1 2">
    <name type="scientific">Pilimelia terevasa</name>
    <dbReference type="NCBI Taxonomy" id="53372"/>
    <lineage>
        <taxon>Bacteria</taxon>
        <taxon>Bacillati</taxon>
        <taxon>Actinomycetota</taxon>
        <taxon>Actinomycetes</taxon>
        <taxon>Micromonosporales</taxon>
        <taxon>Micromonosporaceae</taxon>
        <taxon>Pilimelia</taxon>
    </lineage>
</organism>
<gene>
    <name evidence="1" type="ORF">GCM10010124_31480</name>
</gene>